<reference evidence="10 11" key="1">
    <citation type="journal article" date="2012" name="PLoS Pathog.">
        <title>Diverse lifestyles and strategies of plant pathogenesis encoded in the genomes of eighteen Dothideomycetes fungi.</title>
        <authorList>
            <person name="Ohm R.A."/>
            <person name="Feau N."/>
            <person name="Henrissat B."/>
            <person name="Schoch C.L."/>
            <person name="Horwitz B.A."/>
            <person name="Barry K.W."/>
            <person name="Condon B.J."/>
            <person name="Copeland A.C."/>
            <person name="Dhillon B."/>
            <person name="Glaser F."/>
            <person name="Hesse C.N."/>
            <person name="Kosti I."/>
            <person name="LaButti K."/>
            <person name="Lindquist E.A."/>
            <person name="Lucas S."/>
            <person name="Salamov A.A."/>
            <person name="Bradshaw R.E."/>
            <person name="Ciuffetti L."/>
            <person name="Hamelin R.C."/>
            <person name="Kema G.H.J."/>
            <person name="Lawrence C."/>
            <person name="Scott J.A."/>
            <person name="Spatafora J.W."/>
            <person name="Turgeon B.G."/>
            <person name="de Wit P.J.G.M."/>
            <person name="Zhong S."/>
            <person name="Goodwin S.B."/>
            <person name="Grigoriev I.V."/>
        </authorList>
    </citation>
    <scope>NUCLEOTIDE SEQUENCE [LARGE SCALE GENOMIC DNA]</scope>
    <source>
        <strain evidence="10 11">CIRAD86</strain>
    </source>
</reference>
<feature type="compositionally biased region" description="Basic and acidic residues" evidence="7">
    <location>
        <begin position="1"/>
        <end position="22"/>
    </location>
</feature>
<sequence length="493" mass="54431">MDSEKRAEQLAPQSDKDADLERPPTYQRGETTIVTSGVDDAGYYRRLSKRQIMMMTFGAGIGIGLWVGTGTALKFAGPGGIAVAYTIVAFVVWLQCMSIGEMTAYRPVHGGFIRQEAEYVDPAFGFACGINFWFEWVMIIPAEITAAISMFPVRIYGHIEYWFSWVKILAIIVMIFFLFIMASGGVAATNGPLVFTYWKNPGAFNNGIKGIAKAFVQAGFSFGGGEHIAIIAGEAKEPRRTVKATVWPIFWRMFCFFVLNIWLVGMCVPFNDADLVSASGTLGSPFVIAVRRAKQGWLAHGLNAFVFIGVISCGITSVYIASRSLTALSDIKLIHHVFGRKDKAGRPRVALAISVAIGGGLCYLNCNDTAYTVYSWFSSLVAIAAFFQGGSLFITHCFFRAALRAQHIDYRGLPSKAPFAPYVQYLGILIIVFILAYEFYLSVAPFGEKGSVKTFFANYLGAPLFFFDLIVYKLWYGTKLVKPGEVDCSFRIR</sequence>
<evidence type="ECO:0000256" key="2">
    <source>
        <dbReference type="ARBA" id="ARBA00022448"/>
    </source>
</evidence>
<evidence type="ECO:0000256" key="3">
    <source>
        <dbReference type="ARBA" id="ARBA00022692"/>
    </source>
</evidence>
<keyword evidence="4" id="KW-0029">Amino-acid transport</keyword>
<name>M3B9G4_PSEFD</name>
<feature type="transmembrane region" description="Helical" evidence="8">
    <location>
        <begin position="419"/>
        <end position="443"/>
    </location>
</feature>
<evidence type="ECO:0000256" key="8">
    <source>
        <dbReference type="SAM" id="Phobius"/>
    </source>
</evidence>
<evidence type="ECO:0000256" key="4">
    <source>
        <dbReference type="ARBA" id="ARBA00022970"/>
    </source>
</evidence>
<dbReference type="AlphaFoldDB" id="M3B9G4"/>
<dbReference type="OrthoDB" id="3900342at2759"/>
<dbReference type="PANTHER" id="PTHR43341">
    <property type="entry name" value="AMINO ACID PERMEASE"/>
    <property type="match status" value="1"/>
</dbReference>
<feature type="transmembrane region" description="Helical" evidence="8">
    <location>
        <begin position="52"/>
        <end position="69"/>
    </location>
</feature>
<dbReference type="EMBL" id="KB446556">
    <property type="protein sequence ID" value="EME85898.1"/>
    <property type="molecule type" value="Genomic_DNA"/>
</dbReference>
<evidence type="ECO:0000259" key="9">
    <source>
        <dbReference type="Pfam" id="PF00324"/>
    </source>
</evidence>
<dbReference type="GeneID" id="19334850"/>
<dbReference type="PIRSF" id="PIRSF006060">
    <property type="entry name" value="AA_transporter"/>
    <property type="match status" value="1"/>
</dbReference>
<feature type="domain" description="Amino acid permease/ SLC12A" evidence="9">
    <location>
        <begin position="147"/>
        <end position="479"/>
    </location>
</feature>
<dbReference type="HOGENOM" id="CLU_007946_12_0_1"/>
<accession>M3B9G4</accession>
<evidence type="ECO:0000256" key="6">
    <source>
        <dbReference type="ARBA" id="ARBA00023136"/>
    </source>
</evidence>
<dbReference type="Proteomes" id="UP000016932">
    <property type="component" value="Unassembled WGS sequence"/>
</dbReference>
<evidence type="ECO:0000313" key="11">
    <source>
        <dbReference type="Proteomes" id="UP000016932"/>
    </source>
</evidence>
<gene>
    <name evidence="10" type="ORF">MYCFIDRAFT_186338</name>
</gene>
<dbReference type="VEuPathDB" id="FungiDB:MYCFIDRAFT_186338"/>
<keyword evidence="11" id="KW-1185">Reference proteome</keyword>
<dbReference type="KEGG" id="pfj:MYCFIDRAFT_186338"/>
<protein>
    <recommendedName>
        <fullName evidence="9">Amino acid permease/ SLC12A domain-containing protein</fullName>
    </recommendedName>
</protein>
<feature type="transmembrane region" description="Helical" evidence="8">
    <location>
        <begin position="455"/>
        <end position="475"/>
    </location>
</feature>
<evidence type="ECO:0000313" key="10">
    <source>
        <dbReference type="EMBL" id="EME85898.1"/>
    </source>
</evidence>
<keyword evidence="2" id="KW-0813">Transport</keyword>
<dbReference type="InterPro" id="IPR004841">
    <property type="entry name" value="AA-permease/SLC12A_dom"/>
</dbReference>
<dbReference type="Pfam" id="PF00324">
    <property type="entry name" value="AA_permease"/>
    <property type="match status" value="1"/>
</dbReference>
<feature type="transmembrane region" description="Helical" evidence="8">
    <location>
        <begin position="162"/>
        <end position="182"/>
    </location>
</feature>
<dbReference type="eggNOG" id="KOG1286">
    <property type="taxonomic scope" value="Eukaryota"/>
</dbReference>
<feature type="transmembrane region" description="Helical" evidence="8">
    <location>
        <begin position="304"/>
        <end position="328"/>
    </location>
</feature>
<dbReference type="InterPro" id="IPR050524">
    <property type="entry name" value="APC_YAT"/>
</dbReference>
<feature type="transmembrane region" description="Helical" evidence="8">
    <location>
        <begin position="349"/>
        <end position="370"/>
    </location>
</feature>
<keyword evidence="5 8" id="KW-1133">Transmembrane helix</keyword>
<dbReference type="PANTHER" id="PTHR43341:SF1">
    <property type="entry name" value="GENERAL AMINO-ACID PERMEASE GAP1"/>
    <property type="match status" value="1"/>
</dbReference>
<evidence type="ECO:0000256" key="5">
    <source>
        <dbReference type="ARBA" id="ARBA00022989"/>
    </source>
</evidence>
<dbReference type="Gene3D" id="1.20.1740.10">
    <property type="entry name" value="Amino acid/polyamine transporter I"/>
    <property type="match status" value="1"/>
</dbReference>
<evidence type="ECO:0000256" key="1">
    <source>
        <dbReference type="ARBA" id="ARBA00004141"/>
    </source>
</evidence>
<organism evidence="10 11">
    <name type="scientific">Pseudocercospora fijiensis (strain CIRAD86)</name>
    <name type="common">Black leaf streak disease fungus</name>
    <name type="synonym">Mycosphaerella fijiensis</name>
    <dbReference type="NCBI Taxonomy" id="383855"/>
    <lineage>
        <taxon>Eukaryota</taxon>
        <taxon>Fungi</taxon>
        <taxon>Dikarya</taxon>
        <taxon>Ascomycota</taxon>
        <taxon>Pezizomycotina</taxon>
        <taxon>Dothideomycetes</taxon>
        <taxon>Dothideomycetidae</taxon>
        <taxon>Mycosphaerellales</taxon>
        <taxon>Mycosphaerellaceae</taxon>
        <taxon>Pseudocercospora</taxon>
    </lineage>
</organism>
<feature type="transmembrane region" description="Helical" evidence="8">
    <location>
        <begin position="376"/>
        <end position="399"/>
    </location>
</feature>
<evidence type="ECO:0000256" key="7">
    <source>
        <dbReference type="SAM" id="MobiDB-lite"/>
    </source>
</evidence>
<dbReference type="RefSeq" id="XP_007923364.1">
    <property type="nucleotide sequence ID" value="XM_007925173.1"/>
</dbReference>
<feature type="transmembrane region" description="Helical" evidence="8">
    <location>
        <begin position="75"/>
        <end position="96"/>
    </location>
</feature>
<dbReference type="GO" id="GO:0016020">
    <property type="term" value="C:membrane"/>
    <property type="evidence" value="ECO:0007669"/>
    <property type="project" value="UniProtKB-SubCell"/>
</dbReference>
<feature type="transmembrane region" description="Helical" evidence="8">
    <location>
        <begin position="249"/>
        <end position="271"/>
    </location>
</feature>
<comment type="subcellular location">
    <subcellularLocation>
        <location evidence="1">Membrane</location>
        <topology evidence="1">Multi-pass membrane protein</topology>
    </subcellularLocation>
</comment>
<keyword evidence="3 8" id="KW-0812">Transmembrane</keyword>
<dbReference type="GO" id="GO:0015171">
    <property type="term" value="F:amino acid transmembrane transporter activity"/>
    <property type="evidence" value="ECO:0007669"/>
    <property type="project" value="TreeGrafter"/>
</dbReference>
<keyword evidence="6 8" id="KW-0472">Membrane</keyword>
<feature type="transmembrane region" description="Helical" evidence="8">
    <location>
        <begin position="136"/>
        <end position="156"/>
    </location>
</feature>
<feature type="region of interest" description="Disordered" evidence="7">
    <location>
        <begin position="1"/>
        <end position="26"/>
    </location>
</feature>
<proteinExistence type="predicted"/>